<protein>
    <submittedName>
        <fullName evidence="2">Phosphotransferase</fullName>
    </submittedName>
</protein>
<accession>A0A0A0JBL9</accession>
<dbReference type="PANTHER" id="PTHR21310">
    <property type="entry name" value="AMINOGLYCOSIDE PHOSPHOTRANSFERASE-RELATED-RELATED"/>
    <property type="match status" value="1"/>
</dbReference>
<dbReference type="InterPro" id="IPR051678">
    <property type="entry name" value="AGP_Transferase"/>
</dbReference>
<dbReference type="GO" id="GO:0005524">
    <property type="term" value="F:ATP binding"/>
    <property type="evidence" value="ECO:0007669"/>
    <property type="project" value="InterPro"/>
</dbReference>
<dbReference type="Gene3D" id="3.30.200.20">
    <property type="entry name" value="Phosphorylase Kinase, domain 1"/>
    <property type="match status" value="1"/>
</dbReference>
<dbReference type="eggNOG" id="COG3173">
    <property type="taxonomic scope" value="Bacteria"/>
</dbReference>
<reference evidence="2 3" key="1">
    <citation type="submission" date="2013-08" db="EMBL/GenBank/DDBJ databases">
        <title>The genome sequence of Knoellia sinensis.</title>
        <authorList>
            <person name="Zhu W."/>
            <person name="Wang G."/>
        </authorList>
    </citation>
    <scope>NUCLEOTIDE SEQUENCE [LARGE SCALE GENOMIC DNA]</scope>
    <source>
        <strain evidence="2 3">KCTC 19936</strain>
    </source>
</reference>
<dbReference type="SUPFAM" id="SSF56112">
    <property type="entry name" value="Protein kinase-like (PK-like)"/>
    <property type="match status" value="1"/>
</dbReference>
<dbReference type="AlphaFoldDB" id="A0A0A0JBL9"/>
<feature type="domain" description="Protein kinase" evidence="1">
    <location>
        <begin position="34"/>
        <end position="313"/>
    </location>
</feature>
<dbReference type="PANTHER" id="PTHR21310:SF42">
    <property type="entry name" value="BIFUNCTIONAL AAC_APH"/>
    <property type="match status" value="1"/>
</dbReference>
<organism evidence="2 3">
    <name type="scientific">Knoellia sinensis KCTC 19936</name>
    <dbReference type="NCBI Taxonomy" id="1385520"/>
    <lineage>
        <taxon>Bacteria</taxon>
        <taxon>Bacillati</taxon>
        <taxon>Actinomycetota</taxon>
        <taxon>Actinomycetes</taxon>
        <taxon>Micrococcales</taxon>
        <taxon>Intrasporangiaceae</taxon>
        <taxon>Knoellia</taxon>
    </lineage>
</organism>
<dbReference type="Proteomes" id="UP000030002">
    <property type="component" value="Unassembled WGS sequence"/>
</dbReference>
<dbReference type="OrthoDB" id="9797603at2"/>
<dbReference type="InterPro" id="IPR002575">
    <property type="entry name" value="Aminoglycoside_PTrfase"/>
</dbReference>
<keyword evidence="2" id="KW-0808">Transferase</keyword>
<dbReference type="GO" id="GO:0004672">
    <property type="term" value="F:protein kinase activity"/>
    <property type="evidence" value="ECO:0007669"/>
    <property type="project" value="InterPro"/>
</dbReference>
<comment type="caution">
    <text evidence="2">The sequence shown here is derived from an EMBL/GenBank/DDBJ whole genome shotgun (WGS) entry which is preliminary data.</text>
</comment>
<dbReference type="PROSITE" id="PS50011">
    <property type="entry name" value="PROTEIN_KINASE_DOM"/>
    <property type="match status" value="1"/>
</dbReference>
<dbReference type="InterPro" id="IPR011009">
    <property type="entry name" value="Kinase-like_dom_sf"/>
</dbReference>
<dbReference type="Pfam" id="PF01636">
    <property type="entry name" value="APH"/>
    <property type="match status" value="1"/>
</dbReference>
<dbReference type="Gene3D" id="3.90.1200.10">
    <property type="match status" value="1"/>
</dbReference>
<dbReference type="EMBL" id="AVPJ01000001">
    <property type="protein sequence ID" value="KGN34528.1"/>
    <property type="molecule type" value="Genomic_DNA"/>
</dbReference>
<dbReference type="InterPro" id="IPR000719">
    <property type="entry name" value="Prot_kinase_dom"/>
</dbReference>
<evidence type="ECO:0000313" key="2">
    <source>
        <dbReference type="EMBL" id="KGN34528.1"/>
    </source>
</evidence>
<evidence type="ECO:0000313" key="3">
    <source>
        <dbReference type="Proteomes" id="UP000030002"/>
    </source>
</evidence>
<name>A0A0A0JBL9_9MICO</name>
<proteinExistence type="predicted"/>
<gene>
    <name evidence="2" type="ORF">N802_00010</name>
</gene>
<keyword evidence="3" id="KW-1185">Reference proteome</keyword>
<evidence type="ECO:0000259" key="1">
    <source>
        <dbReference type="PROSITE" id="PS50011"/>
    </source>
</evidence>
<dbReference type="STRING" id="1385520.N802_00010"/>
<sequence length="313" mass="33802">MGPVSDRIHDDEADTSVTIVRALLDEQCPQWADLELHQLLTSGTDNAMWRISPPSGPDHIVRLPRTEGAAASLVKELTVLPALADRLPVRVPTIAYAGQPSPVFSHPWAVVEWLDGGDAWQARSSLLDPDTDALAADLAETVRAIGAITDIDVPNRVPGTRGGPLLPLLVDLEQWLTDEQWDAARLLDVEAVRNSAAESAEAATAEIVADRFVHGDLIPGNILVSDRRLQAIIDWGGAGIGDAALDLVPAWSILDRRGRGVFRAATGATETAWLRARAFALQQAVGGVLYYVPRGHQLGEVMRRTLARILSDR</sequence>